<evidence type="ECO:0000256" key="9">
    <source>
        <dbReference type="RuleBase" id="RU363031"/>
    </source>
</evidence>
<dbReference type="InterPro" id="IPR037033">
    <property type="entry name" value="DNA-dir_RNAP_su2_hyb_sf"/>
</dbReference>
<feature type="domain" description="RNA polymerase Rpb2" evidence="13">
    <location>
        <begin position="307"/>
        <end position="442"/>
    </location>
</feature>
<organism evidence="15">
    <name type="scientific">Spumella sp. Baekdong012001B8</name>
    <dbReference type="NCBI Taxonomy" id="2782410"/>
    <lineage>
        <taxon>Eukaryota</taxon>
        <taxon>Sar</taxon>
        <taxon>Stramenopiles</taxon>
        <taxon>Ochrophyta</taxon>
        <taxon>Chrysophyceae</taxon>
        <taxon>Chromulinales</taxon>
        <taxon>Chromulinaceae</taxon>
        <taxon>Spumella</taxon>
    </lineage>
</organism>
<sequence length="1352" mass="151637">MSKFNKNITESKKTSKTNENAPSTAGANQLVSTKLFVSNVGDLGQGRLSFFRFLMHGISEEMSLATNPILIRKDDRSKQEINQEPIAFDRIYLYASTIKIKVSSRSSYAVAKDNGTYSAHVYMLVEYWSSLADDQLDLSLKASENESHCFLAEKQFKERFSCEKHYLHVAEIPFITEEGSFVINGCERVIISQIIRSPGIYFKTERVKVMPDEGRPYYKLAHTGTLISTNGRWTKIFLDAQPSFDTDGIPCNDSPYLKRPFIADELEDYANLTFDTTQNWSNNTAFKDLRKSDTTLFYLYAALSQFGLSNLEIRDNLKYPRHYEDEYLKCRDYKKYRDLELEEAPESMQSKESKQYPLPGSRASLLKEVASFYNPEGSQKFIIGKTGRSRINTRLDLNLPESAIVLTAYDLIAIINILLDFRYLTPSPQEDDIDHIKNKQVRSVGDLIQLRFRSGLARVASLARRKCGFEEEKEDFSLNVLQDDMDNSDSMDIIEKTGASVEPISAEESTLEEENDPLLEEEPWSLFKLEPDLDTQAVKSSAYLEFSRAFNPGIIGAEIKRFFTTSEISQFFDQINPISSITHKRRVSVFGPNGLQRDHVSIAIRDIHPSQYGRICPVETSEGHNAGLVTSLALLGQIASLGWIEAPYFYAENCRVFANESPVFLSPQAESELMTCFASVATNNNLEIIAEYNSVKEDYLFSTMKSASINFIAVSPLQILSAATTLIPFLEHNDANRVLMGANMQRQAVPLIFSQKPIVGTGLEPAIAAHSSMVVKSFCSGHVLAASISQIVIQDIASAQKICYPLQKNFCSNQKTSINQKPAVWAGEKVAFNQIISDGPGVLDGELSLGQNLLVAYMPWEGYNYEDAMVISQRLLDEDCLTSIHIEEYTTQLKHGYGPLRLEILTVHVPQISRWFCRHLDRHKKIAKIGSYVHEYDVLVGKKIAIEKSHLSAEKLWALDMRSAPAEAQENEPFFAHRTALKSKKEAIVGASLEKRSDYKTSVAIEAEYIYQNTSLCVPKGTDGKVIETRTIDFGALSRKKNASKLDTYKLGKGKVICVFIAKARKVQVGDKLAGRHGNKGIISKILASRDMPHLPDGTPIDILLNPLGVPSRMNVGQVFEGLLGFAGAKLGCRFKVAPFDEGYGEEASRTLVTKKLKEAANISKLDWVFSLPHLGKTFLKDGRTGEYFDNPITIGKSYILKLIHMADDKVHARATGPYAKVTEQPLAGKAREGGQRFGEMEAWALEAFGCSNVLQELFTVKSDDIDGRNEMYSAISLAKPIAKPSPVVSETYLVLVRELNALGLEFLTRKIKNSFGSLRKNEYLDVNLFETVEVRLKLRQLLETMKLFTYI</sequence>
<dbReference type="EC" id="2.7.7.6" evidence="7 9"/>
<dbReference type="GO" id="GO:0003899">
    <property type="term" value="F:DNA-directed RNA polymerase activity"/>
    <property type="evidence" value="ECO:0007669"/>
    <property type="project" value="UniProtKB-UniRule"/>
</dbReference>
<keyword evidence="4 7" id="KW-0548">Nucleotidyltransferase</keyword>
<keyword evidence="5 7" id="KW-0804">Transcription</keyword>
<feature type="domain" description="RNA polymerase Rpb2" evidence="12">
    <location>
        <begin position="1234"/>
        <end position="1307"/>
    </location>
</feature>
<feature type="domain" description="DNA-directed RNA polymerase subunit 2 hybrid-binding" evidence="11">
    <location>
        <begin position="789"/>
        <end position="1232"/>
    </location>
</feature>
<reference evidence="15" key="1">
    <citation type="journal article" date="2020" name="Front. Plant Sci.">
        <title>Comparative Plastid Genomics of Non-Photosynthetic Chrysophytes: Genome Reduction and Compaction.</title>
        <authorList>
            <person name="Kim J.I."/>
            <person name="Jeong M."/>
            <person name="Archibald J.M."/>
            <person name="Shin W."/>
        </authorList>
    </citation>
    <scope>NUCLEOTIDE SEQUENCE</scope>
    <source>
        <strain evidence="15">Baekdong012001B8</strain>
    </source>
</reference>
<dbReference type="InterPro" id="IPR014724">
    <property type="entry name" value="RNA_pol_RPB2_OB-fold"/>
</dbReference>
<evidence type="ECO:0000259" key="11">
    <source>
        <dbReference type="Pfam" id="PF00562"/>
    </source>
</evidence>
<evidence type="ECO:0000256" key="8">
    <source>
        <dbReference type="RuleBase" id="RU000434"/>
    </source>
</evidence>
<evidence type="ECO:0000259" key="14">
    <source>
        <dbReference type="Pfam" id="PF04565"/>
    </source>
</evidence>
<evidence type="ECO:0000256" key="10">
    <source>
        <dbReference type="SAM" id="MobiDB-lite"/>
    </source>
</evidence>
<dbReference type="InterPro" id="IPR007642">
    <property type="entry name" value="RNA_pol_Rpb2_2"/>
</dbReference>
<dbReference type="Gene3D" id="2.40.50.150">
    <property type="match status" value="1"/>
</dbReference>
<dbReference type="InterPro" id="IPR042107">
    <property type="entry name" value="DNA-dir_RNA_pol_bsu_ext_1_sf"/>
</dbReference>
<dbReference type="GO" id="GO:0032549">
    <property type="term" value="F:ribonucleoside binding"/>
    <property type="evidence" value="ECO:0007669"/>
    <property type="project" value="InterPro"/>
</dbReference>
<dbReference type="InterPro" id="IPR007641">
    <property type="entry name" value="RNA_pol_Rpb2_7"/>
</dbReference>
<dbReference type="GO" id="GO:0006351">
    <property type="term" value="P:DNA-templated transcription"/>
    <property type="evidence" value="ECO:0007669"/>
    <property type="project" value="UniProtKB-UniRule"/>
</dbReference>
<feature type="region of interest" description="Disordered" evidence="10">
    <location>
        <begin position="1"/>
        <end position="25"/>
    </location>
</feature>
<dbReference type="InterPro" id="IPR015712">
    <property type="entry name" value="DNA-dir_RNA_pol_su2"/>
</dbReference>
<comment type="similarity">
    <text evidence="1 7 8">Belongs to the RNA polymerase beta chain family.</text>
</comment>
<evidence type="ECO:0000256" key="4">
    <source>
        <dbReference type="ARBA" id="ARBA00022695"/>
    </source>
</evidence>
<comment type="catalytic activity">
    <reaction evidence="6 7 9">
        <text>RNA(n) + a ribonucleoside 5'-triphosphate = RNA(n+1) + diphosphate</text>
        <dbReference type="Rhea" id="RHEA:21248"/>
        <dbReference type="Rhea" id="RHEA-COMP:14527"/>
        <dbReference type="Rhea" id="RHEA-COMP:17342"/>
        <dbReference type="ChEBI" id="CHEBI:33019"/>
        <dbReference type="ChEBI" id="CHEBI:61557"/>
        <dbReference type="ChEBI" id="CHEBI:140395"/>
        <dbReference type="EC" id="2.7.7.6"/>
    </reaction>
</comment>
<dbReference type="HAMAP" id="MF_01321">
    <property type="entry name" value="RNApol_bact_RpoB"/>
    <property type="match status" value="1"/>
</dbReference>
<dbReference type="InterPro" id="IPR007121">
    <property type="entry name" value="RNA_pol_bsu_CS"/>
</dbReference>
<keyword evidence="3 7" id="KW-0808">Transferase</keyword>
<dbReference type="Gene3D" id="3.90.1110.10">
    <property type="entry name" value="RNA polymerase Rpb2, domain 2"/>
    <property type="match status" value="1"/>
</dbReference>
<protein>
    <recommendedName>
        <fullName evidence="7 9">DNA-directed RNA polymerase subunit beta</fullName>
        <shortName evidence="7">RNAP subunit beta</shortName>
        <ecNumber evidence="7 9">2.7.7.6</ecNumber>
    </recommendedName>
    <alternativeName>
        <fullName evidence="7">RNA polymerase subunit beta</fullName>
    </alternativeName>
    <alternativeName>
        <fullName evidence="7">Transcriptase subunit beta</fullName>
    </alternativeName>
</protein>
<evidence type="ECO:0000259" key="13">
    <source>
        <dbReference type="Pfam" id="PF04561"/>
    </source>
</evidence>
<dbReference type="EMBL" id="MN935479">
    <property type="protein sequence ID" value="QOU10739.1"/>
    <property type="molecule type" value="Genomic_DNA"/>
</dbReference>
<name>A0A7S6PV90_9STRA</name>
<evidence type="ECO:0000256" key="1">
    <source>
        <dbReference type="ARBA" id="ARBA00006835"/>
    </source>
</evidence>
<dbReference type="PANTHER" id="PTHR20856">
    <property type="entry name" value="DNA-DIRECTED RNA POLYMERASE I SUBUNIT 2"/>
    <property type="match status" value="1"/>
</dbReference>
<evidence type="ECO:0000256" key="5">
    <source>
        <dbReference type="ARBA" id="ARBA00023163"/>
    </source>
</evidence>
<comment type="function">
    <text evidence="7 9">DNA-dependent RNA polymerase catalyzes the transcription of DNA into RNA using the four ribonucleoside triphosphates as substrates.</text>
</comment>
<keyword evidence="15" id="KW-0934">Plastid</keyword>
<dbReference type="InterPro" id="IPR010243">
    <property type="entry name" value="RNA_pol_bsu_bac"/>
</dbReference>
<evidence type="ECO:0000256" key="2">
    <source>
        <dbReference type="ARBA" id="ARBA00022478"/>
    </source>
</evidence>
<dbReference type="GO" id="GO:0003677">
    <property type="term" value="F:DNA binding"/>
    <property type="evidence" value="ECO:0007669"/>
    <property type="project" value="UniProtKB-UniRule"/>
</dbReference>
<dbReference type="Gene3D" id="2.40.50.100">
    <property type="match status" value="1"/>
</dbReference>
<dbReference type="InterPro" id="IPR007645">
    <property type="entry name" value="RNA_pol_Rpb2_3"/>
</dbReference>
<dbReference type="CDD" id="cd00653">
    <property type="entry name" value="RNA_pol_B_RPB2"/>
    <property type="match status" value="1"/>
</dbReference>
<geneLocation type="plastid" evidence="15"/>
<keyword evidence="2 7" id="KW-0240">DNA-directed RNA polymerase</keyword>
<accession>A0A7S6PV90</accession>
<dbReference type="Gene3D" id="3.90.1800.10">
    <property type="entry name" value="RNA polymerase alpha subunit dimerisation domain"/>
    <property type="match status" value="1"/>
</dbReference>
<dbReference type="InterPro" id="IPR037034">
    <property type="entry name" value="RNA_pol_Rpb2_2_sf"/>
</dbReference>
<comment type="subunit">
    <text evidence="9">In plastids the minimal PEP RNA polymerase catalytic core is composed of four subunits: alpha, beta, beta', and beta''. When a (nuclear-encoded) sigma factor is associated with the core the holoenzyme is formed, which can initiate transcription.</text>
</comment>
<dbReference type="Pfam" id="PF04560">
    <property type="entry name" value="RNA_pol_Rpb2_7"/>
    <property type="match status" value="1"/>
</dbReference>
<proteinExistence type="inferred from homology"/>
<evidence type="ECO:0000256" key="3">
    <source>
        <dbReference type="ARBA" id="ARBA00022679"/>
    </source>
</evidence>
<evidence type="ECO:0000256" key="7">
    <source>
        <dbReference type="HAMAP-Rule" id="MF_01321"/>
    </source>
</evidence>
<evidence type="ECO:0000259" key="12">
    <source>
        <dbReference type="Pfam" id="PF04560"/>
    </source>
</evidence>
<dbReference type="PROSITE" id="PS01166">
    <property type="entry name" value="RNA_POL_BETA"/>
    <property type="match status" value="1"/>
</dbReference>
<evidence type="ECO:0000256" key="6">
    <source>
        <dbReference type="ARBA" id="ARBA00048552"/>
    </source>
</evidence>
<dbReference type="Gene3D" id="3.90.1100.10">
    <property type="match status" value="3"/>
</dbReference>
<dbReference type="GO" id="GO:0000428">
    <property type="term" value="C:DNA-directed RNA polymerase complex"/>
    <property type="evidence" value="ECO:0007669"/>
    <property type="project" value="UniProtKB-KW"/>
</dbReference>
<dbReference type="Pfam" id="PF04565">
    <property type="entry name" value="RNA_pol_Rpb2_3"/>
    <property type="match status" value="1"/>
</dbReference>
<dbReference type="SUPFAM" id="SSF64484">
    <property type="entry name" value="beta and beta-prime subunits of DNA dependent RNA-polymerase"/>
    <property type="match status" value="1"/>
</dbReference>
<dbReference type="Pfam" id="PF00562">
    <property type="entry name" value="RNA_pol_Rpb2_6"/>
    <property type="match status" value="1"/>
</dbReference>
<feature type="domain" description="RNA polymerase Rpb2" evidence="14">
    <location>
        <begin position="570"/>
        <end position="637"/>
    </location>
</feature>
<dbReference type="Pfam" id="PF04561">
    <property type="entry name" value="RNA_pol_Rpb2_2"/>
    <property type="match status" value="1"/>
</dbReference>
<evidence type="ECO:0000313" key="15">
    <source>
        <dbReference type="EMBL" id="QOU10739.1"/>
    </source>
</evidence>
<dbReference type="Gene3D" id="2.30.150.10">
    <property type="entry name" value="DNA-directed RNA polymerase, beta subunit, external 1 domain"/>
    <property type="match status" value="1"/>
</dbReference>
<dbReference type="Gene3D" id="2.40.270.10">
    <property type="entry name" value="DNA-directed RNA polymerase, subunit 2, domain 6"/>
    <property type="match status" value="2"/>
</dbReference>
<gene>
    <name evidence="7 15" type="primary">rpoB</name>
    <name evidence="15" type="ORF">SpumellaPt_p041</name>
</gene>
<dbReference type="InterPro" id="IPR007120">
    <property type="entry name" value="DNA-dir_RNAP_su2_dom"/>
</dbReference>
<comment type="subunit">
    <text evidence="7">The RNAP catalytic core consists of 2 alpha, 1 beta, 1 beta' and 1 omega subunit. When a sigma factor is associated with the core the holoenzyme is formed, which can initiate transcription.</text>
</comment>